<name>A0ABN3QV67_9ACTN</name>
<organism evidence="2 3">
    <name type="scientific">Streptomyces axinellae</name>
    <dbReference type="NCBI Taxonomy" id="552788"/>
    <lineage>
        <taxon>Bacteria</taxon>
        <taxon>Bacillati</taxon>
        <taxon>Actinomycetota</taxon>
        <taxon>Actinomycetes</taxon>
        <taxon>Kitasatosporales</taxon>
        <taxon>Streptomycetaceae</taxon>
        <taxon>Streptomyces</taxon>
    </lineage>
</organism>
<dbReference type="EMBL" id="BAAARJ010000026">
    <property type="protein sequence ID" value="GAA2636164.1"/>
    <property type="molecule type" value="Genomic_DNA"/>
</dbReference>
<evidence type="ECO:0000256" key="1">
    <source>
        <dbReference type="SAM" id="MobiDB-lite"/>
    </source>
</evidence>
<reference evidence="2 3" key="1">
    <citation type="journal article" date="2019" name="Int. J. Syst. Evol. Microbiol.">
        <title>The Global Catalogue of Microorganisms (GCM) 10K type strain sequencing project: providing services to taxonomists for standard genome sequencing and annotation.</title>
        <authorList>
            <consortium name="The Broad Institute Genomics Platform"/>
            <consortium name="The Broad Institute Genome Sequencing Center for Infectious Disease"/>
            <person name="Wu L."/>
            <person name="Ma J."/>
        </authorList>
    </citation>
    <scope>NUCLEOTIDE SEQUENCE [LARGE SCALE GENOMIC DNA]</scope>
    <source>
        <strain evidence="2 3">JCM 16373</strain>
    </source>
</reference>
<feature type="region of interest" description="Disordered" evidence="1">
    <location>
        <begin position="244"/>
        <end position="273"/>
    </location>
</feature>
<sequence length="273" mass="27845">MASESSYRDRPGGADSPPVTAALPGGTAARPAATGLPGTAAALFNEAAPSDGAAGFAEPWARGGGSAGREGVVFPDSATFRLIVLTCLGRGRPRGSIGEPRGSGLPETAGITGTTNTTSPTHRSGRTRRAGRTGRLDRVGRTGSPARSGRSAWPRGPVAAPVLYPVPTPVLCPVFEALDARPVRAVPWDSTLYPYPPHGPLTTAAHAVGEGAPPRPPGPSRAAALTGGAATSVLLSTAPARRLARPLIEPRVPGRNRPWHGRRSPGTSEPRTA</sequence>
<feature type="compositionally biased region" description="Low complexity" evidence="1">
    <location>
        <begin position="108"/>
        <end position="122"/>
    </location>
</feature>
<feature type="region of interest" description="Disordered" evidence="1">
    <location>
        <begin position="91"/>
        <end position="158"/>
    </location>
</feature>
<feature type="compositionally biased region" description="Low complexity" evidence="1">
    <location>
        <begin position="20"/>
        <end position="34"/>
    </location>
</feature>
<evidence type="ECO:0000313" key="2">
    <source>
        <dbReference type="EMBL" id="GAA2636164.1"/>
    </source>
</evidence>
<protein>
    <submittedName>
        <fullName evidence="2">Uncharacterized protein</fullName>
    </submittedName>
</protein>
<evidence type="ECO:0000313" key="3">
    <source>
        <dbReference type="Proteomes" id="UP001501447"/>
    </source>
</evidence>
<feature type="region of interest" description="Disordered" evidence="1">
    <location>
        <begin position="1"/>
        <end position="34"/>
    </location>
</feature>
<accession>A0ABN3QV67</accession>
<feature type="compositionally biased region" description="Basic and acidic residues" evidence="1">
    <location>
        <begin position="1"/>
        <end position="12"/>
    </location>
</feature>
<proteinExistence type="predicted"/>
<comment type="caution">
    <text evidence="2">The sequence shown here is derived from an EMBL/GenBank/DDBJ whole genome shotgun (WGS) entry which is preliminary data.</text>
</comment>
<keyword evidence="3" id="KW-1185">Reference proteome</keyword>
<gene>
    <name evidence="2" type="ORF">GCM10009863_60840</name>
</gene>
<feature type="region of interest" description="Disordered" evidence="1">
    <location>
        <begin position="204"/>
        <end position="223"/>
    </location>
</feature>
<dbReference type="Proteomes" id="UP001501447">
    <property type="component" value="Unassembled WGS sequence"/>
</dbReference>
<feature type="compositionally biased region" description="Basic residues" evidence="1">
    <location>
        <begin position="123"/>
        <end position="132"/>
    </location>
</feature>